<comment type="similarity">
    <text evidence="1">Belongs to the MreC family.</text>
</comment>
<evidence type="ECO:0000259" key="6">
    <source>
        <dbReference type="Pfam" id="PF04085"/>
    </source>
</evidence>
<protein>
    <recommendedName>
        <fullName evidence="2">Cell shape-determining protein MreC</fullName>
    </recommendedName>
    <alternativeName>
        <fullName evidence="4">Cell shape protein MreC</fullName>
    </alternativeName>
</protein>
<dbReference type="PANTHER" id="PTHR34138">
    <property type="entry name" value="CELL SHAPE-DETERMINING PROTEIN MREC"/>
    <property type="match status" value="1"/>
</dbReference>
<keyword evidence="5" id="KW-0175">Coiled coil</keyword>
<gene>
    <name evidence="7" type="ORF">METZ01_LOCUS85749</name>
</gene>
<evidence type="ECO:0000256" key="4">
    <source>
        <dbReference type="ARBA" id="ARBA00032089"/>
    </source>
</evidence>
<dbReference type="PIRSF" id="PIRSF038471">
    <property type="entry name" value="MreC"/>
    <property type="match status" value="1"/>
</dbReference>
<evidence type="ECO:0000256" key="5">
    <source>
        <dbReference type="SAM" id="Coils"/>
    </source>
</evidence>
<dbReference type="Gene3D" id="2.40.10.350">
    <property type="entry name" value="Rod shape-determining protein MreC, domain 2"/>
    <property type="match status" value="1"/>
</dbReference>
<dbReference type="InterPro" id="IPR007221">
    <property type="entry name" value="MreC"/>
</dbReference>
<keyword evidence="3" id="KW-0133">Cell shape</keyword>
<dbReference type="InterPro" id="IPR042175">
    <property type="entry name" value="Cell/Rod_MreC_2"/>
</dbReference>
<evidence type="ECO:0000256" key="3">
    <source>
        <dbReference type="ARBA" id="ARBA00022960"/>
    </source>
</evidence>
<evidence type="ECO:0000313" key="7">
    <source>
        <dbReference type="EMBL" id="SVA32895.1"/>
    </source>
</evidence>
<feature type="domain" description="Rod shape-determining protein MreC beta-barrel core" evidence="6">
    <location>
        <begin position="121"/>
        <end position="267"/>
    </location>
</feature>
<evidence type="ECO:0000256" key="2">
    <source>
        <dbReference type="ARBA" id="ARBA00013855"/>
    </source>
</evidence>
<reference evidence="7" key="1">
    <citation type="submission" date="2018-05" db="EMBL/GenBank/DDBJ databases">
        <authorList>
            <person name="Lanie J.A."/>
            <person name="Ng W.-L."/>
            <person name="Kazmierczak K.M."/>
            <person name="Andrzejewski T.M."/>
            <person name="Davidsen T.M."/>
            <person name="Wayne K.J."/>
            <person name="Tettelin H."/>
            <person name="Glass J.I."/>
            <person name="Rusch D."/>
            <person name="Podicherti R."/>
            <person name="Tsui H.-C.T."/>
            <person name="Winkler M.E."/>
        </authorList>
    </citation>
    <scope>NUCLEOTIDE SEQUENCE</scope>
</reference>
<dbReference type="GO" id="GO:0008360">
    <property type="term" value="P:regulation of cell shape"/>
    <property type="evidence" value="ECO:0007669"/>
    <property type="project" value="UniProtKB-KW"/>
</dbReference>
<dbReference type="EMBL" id="UINC01007360">
    <property type="protein sequence ID" value="SVA32895.1"/>
    <property type="molecule type" value="Genomic_DNA"/>
</dbReference>
<dbReference type="GO" id="GO:0005886">
    <property type="term" value="C:plasma membrane"/>
    <property type="evidence" value="ECO:0007669"/>
    <property type="project" value="TreeGrafter"/>
</dbReference>
<dbReference type="Pfam" id="PF04085">
    <property type="entry name" value="MreC"/>
    <property type="match status" value="1"/>
</dbReference>
<feature type="coiled-coil region" evidence="5">
    <location>
        <begin position="68"/>
        <end position="95"/>
    </location>
</feature>
<sequence length="281" mass="30504">VIDIRRRTGYLLATVIVVQILLISVQVTSSSGAPLIQTVTFGLFSRVQIGLSDGLTSLRDVWTGYFALQDVSKDNVRLRQEIASLKVRLQEQDAMVRRNESLRDLLAMDRSVGLSTVAAEVIAGDVTPWFRTLTIGRGAADGIQLDSAVIAPDGVVGRVVGQPAQGAAKVQLIIDHNAAIGGMVERTRVAGLVTGVEGNPPLNMNYVSNLSDVQVGDRIVTSSIEGIYPKGFLIGYIERVQQGPNLYQEIQIRPTVDFNALDHVLVVMELPRMQEFGQPSQ</sequence>
<name>A0A381UXR3_9ZZZZ</name>
<accession>A0A381UXR3</accession>
<dbReference type="AlphaFoldDB" id="A0A381UXR3"/>
<dbReference type="InterPro" id="IPR042177">
    <property type="entry name" value="Cell/Rod_1"/>
</dbReference>
<evidence type="ECO:0000256" key="1">
    <source>
        <dbReference type="ARBA" id="ARBA00009369"/>
    </source>
</evidence>
<dbReference type="Gene3D" id="2.40.10.340">
    <property type="entry name" value="Rod shape-determining protein MreC, domain 1"/>
    <property type="match status" value="1"/>
</dbReference>
<organism evidence="7">
    <name type="scientific">marine metagenome</name>
    <dbReference type="NCBI Taxonomy" id="408172"/>
    <lineage>
        <taxon>unclassified sequences</taxon>
        <taxon>metagenomes</taxon>
        <taxon>ecological metagenomes</taxon>
    </lineage>
</organism>
<feature type="non-terminal residue" evidence="7">
    <location>
        <position position="1"/>
    </location>
</feature>
<dbReference type="NCBIfam" id="TIGR00219">
    <property type="entry name" value="mreC"/>
    <property type="match status" value="1"/>
</dbReference>
<dbReference type="InterPro" id="IPR055342">
    <property type="entry name" value="MreC_beta-barrel_core"/>
</dbReference>
<proteinExistence type="inferred from homology"/>
<dbReference type="PANTHER" id="PTHR34138:SF1">
    <property type="entry name" value="CELL SHAPE-DETERMINING PROTEIN MREC"/>
    <property type="match status" value="1"/>
</dbReference>